<accession>A0A2W7IM11</accession>
<dbReference type="RefSeq" id="WP_146422744.1">
    <property type="nucleotide sequence ID" value="NZ_QKYU01000006.1"/>
</dbReference>
<evidence type="ECO:0000313" key="1">
    <source>
        <dbReference type="EMBL" id="PZW48132.1"/>
    </source>
</evidence>
<dbReference type="Proteomes" id="UP000249688">
    <property type="component" value="Unassembled WGS sequence"/>
</dbReference>
<gene>
    <name evidence="1" type="ORF">C8P66_106136</name>
</gene>
<proteinExistence type="predicted"/>
<dbReference type="SUPFAM" id="SSF48452">
    <property type="entry name" value="TPR-like"/>
    <property type="match status" value="1"/>
</dbReference>
<name>A0A2W7IM11_9PROT</name>
<keyword evidence="2" id="KW-1185">Reference proteome</keyword>
<evidence type="ECO:0008006" key="3">
    <source>
        <dbReference type="Google" id="ProtNLM"/>
    </source>
</evidence>
<reference evidence="1 2" key="1">
    <citation type="submission" date="2018-06" db="EMBL/GenBank/DDBJ databases">
        <title>Genomic Encyclopedia of Archaeal and Bacterial Type Strains, Phase II (KMG-II): from individual species to whole genera.</title>
        <authorList>
            <person name="Goeker M."/>
        </authorList>
    </citation>
    <scope>NUCLEOTIDE SEQUENCE [LARGE SCALE GENOMIC DNA]</scope>
    <source>
        <strain evidence="1 2">DSM 24525</strain>
    </source>
</reference>
<dbReference type="Gene3D" id="1.25.40.10">
    <property type="entry name" value="Tetratricopeptide repeat domain"/>
    <property type="match status" value="1"/>
</dbReference>
<comment type="caution">
    <text evidence="1">The sequence shown here is derived from an EMBL/GenBank/DDBJ whole genome shotgun (WGS) entry which is preliminary data.</text>
</comment>
<dbReference type="OrthoDB" id="5679686at2"/>
<sequence>MVTTGYEQALGHLLARPGPVAVLEIGAGPPRPPSPGLPAGRLQGLILEATREGLSVARQDMAAQPDLTCLHRTIAATEGERQLWRFPPRLLAAGHLPRPIGEMLVSDRAVLVAAARRLCGEGPDVLSGLIEAVAVPAGPMEPLLYRQDLARIDLLRLRGAPALEALDRLNPEIIVLEAMEPEAMALAAPLLIRAGYRLDTVAHGAIGHRQGPQRPGAAELRPLAEMAERMLRGACAEDGLLLLRHLVALDPSDDTCRRRLVEAATQAGHLLEALSHVPRGEALPRPLLDAVVASFNAARVAGRLDEAERYAAALAAARPGNAAVLDLALSCNLALGQRGRALRFARELVTVAPDHLPAQAALLEQHVARGDRAGELASRLRLALTATGALHPLRRLHEIHKSLSLILQTPMTPADRRSLGTLVDAARATDTEALPAELRHWARHYRLLSLAAEPALLAQDSPPPLSRPGFCDAKGKRVALAHIRRRPAVRTAEIVFLVAADAAYVRLYGRAYVASVLRHCDVPCVVVLHVIGGGAGMPELGLDDPRILFSADGFEAGKVACIGHDSDGPRAIPVAHLQSIRFTLGAEILAALGRPVIISDIDLLLQSGLRDMLEQHAGADVVLNRNAGSDSFGSHLTANLAMIAPTPAGAAFLGDLRRYLERALAGPHVTRWIDQCGLQMCWQAHLASATTRFGWFDTASDINNVMYRSYAPNPFRFLSLYHGFDMASLPEAMRG</sequence>
<dbReference type="InterPro" id="IPR011990">
    <property type="entry name" value="TPR-like_helical_dom_sf"/>
</dbReference>
<dbReference type="EMBL" id="QKYU01000006">
    <property type="protein sequence ID" value="PZW48132.1"/>
    <property type="molecule type" value="Genomic_DNA"/>
</dbReference>
<protein>
    <recommendedName>
        <fullName evidence="3">Tetratricopeptide repeat protein</fullName>
    </recommendedName>
</protein>
<evidence type="ECO:0000313" key="2">
    <source>
        <dbReference type="Proteomes" id="UP000249688"/>
    </source>
</evidence>
<dbReference type="AlphaFoldDB" id="A0A2W7IM11"/>
<organism evidence="1 2">
    <name type="scientific">Humitalea rosea</name>
    <dbReference type="NCBI Taxonomy" id="990373"/>
    <lineage>
        <taxon>Bacteria</taxon>
        <taxon>Pseudomonadati</taxon>
        <taxon>Pseudomonadota</taxon>
        <taxon>Alphaproteobacteria</taxon>
        <taxon>Acetobacterales</taxon>
        <taxon>Roseomonadaceae</taxon>
        <taxon>Humitalea</taxon>
    </lineage>
</organism>